<sequence>MRHNRNRGYNNCPNREVKSCVVEGLRALQGNGGCTKGFGVVALMVKCYNSVLGNGANDGADFVSFRGTHALLGVVVNHNCNGETKTYKVVVKKVRKGHMLEREYVVGGTSECTTAEREIRCQRTIVNYWWMILVEAEEVEEGSNSSCLT</sequence>
<dbReference type="AlphaFoldDB" id="A0A2P5VNB2"/>
<reference evidence="1 2" key="1">
    <citation type="submission" date="2015-01" db="EMBL/GenBank/DDBJ databases">
        <title>Genome of allotetraploid Gossypium barbadense reveals genomic plasticity and fiber elongation in cotton evolution.</title>
        <authorList>
            <person name="Chen X."/>
            <person name="Liu X."/>
            <person name="Zhao B."/>
            <person name="Zheng H."/>
            <person name="Hu Y."/>
            <person name="Lu G."/>
            <person name="Yang C."/>
            <person name="Chen J."/>
            <person name="Shan C."/>
            <person name="Zhang L."/>
            <person name="Zhou Y."/>
            <person name="Wang L."/>
            <person name="Guo W."/>
            <person name="Bai Y."/>
            <person name="Ruan J."/>
            <person name="Shangguan X."/>
            <person name="Mao Y."/>
            <person name="Jiang J."/>
            <person name="Zhu Y."/>
            <person name="Lei J."/>
            <person name="Kang H."/>
            <person name="Chen S."/>
            <person name="He X."/>
            <person name="Wang R."/>
            <person name="Wang Y."/>
            <person name="Chen J."/>
            <person name="Wang L."/>
            <person name="Yu S."/>
            <person name="Wang B."/>
            <person name="Wei J."/>
            <person name="Song S."/>
            <person name="Lu X."/>
            <person name="Gao Z."/>
            <person name="Gu W."/>
            <person name="Deng X."/>
            <person name="Ma D."/>
            <person name="Wang S."/>
            <person name="Liang W."/>
            <person name="Fang L."/>
            <person name="Cai C."/>
            <person name="Zhu X."/>
            <person name="Zhou B."/>
            <person name="Zhang Y."/>
            <person name="Chen Z."/>
            <person name="Xu S."/>
            <person name="Zhu R."/>
            <person name="Wang S."/>
            <person name="Zhang T."/>
            <person name="Zhao G."/>
        </authorList>
    </citation>
    <scope>NUCLEOTIDE SEQUENCE [LARGE SCALE GENOMIC DNA]</scope>
    <source>
        <strain evidence="2">cv. Xinhai21</strain>
        <tissue evidence="1">Leaf</tissue>
    </source>
</reference>
<protein>
    <submittedName>
        <fullName evidence="1">Uncharacterized protein</fullName>
    </submittedName>
</protein>
<dbReference type="EMBL" id="KZ671893">
    <property type="protein sequence ID" value="PPR80337.1"/>
    <property type="molecule type" value="Genomic_DNA"/>
</dbReference>
<gene>
    <name evidence="1" type="ORF">GOBAR_AA40377</name>
</gene>
<name>A0A2P5VNB2_GOSBA</name>
<organism evidence="1 2">
    <name type="scientific">Gossypium barbadense</name>
    <name type="common">Sea Island cotton</name>
    <name type="synonym">Hibiscus barbadensis</name>
    <dbReference type="NCBI Taxonomy" id="3634"/>
    <lineage>
        <taxon>Eukaryota</taxon>
        <taxon>Viridiplantae</taxon>
        <taxon>Streptophyta</taxon>
        <taxon>Embryophyta</taxon>
        <taxon>Tracheophyta</taxon>
        <taxon>Spermatophyta</taxon>
        <taxon>Magnoliopsida</taxon>
        <taxon>eudicotyledons</taxon>
        <taxon>Gunneridae</taxon>
        <taxon>Pentapetalae</taxon>
        <taxon>rosids</taxon>
        <taxon>malvids</taxon>
        <taxon>Malvales</taxon>
        <taxon>Malvaceae</taxon>
        <taxon>Malvoideae</taxon>
        <taxon>Gossypium</taxon>
    </lineage>
</organism>
<evidence type="ECO:0000313" key="2">
    <source>
        <dbReference type="Proteomes" id="UP000239757"/>
    </source>
</evidence>
<accession>A0A2P5VNB2</accession>
<proteinExistence type="predicted"/>
<evidence type="ECO:0000313" key="1">
    <source>
        <dbReference type="EMBL" id="PPR80337.1"/>
    </source>
</evidence>
<dbReference type="Proteomes" id="UP000239757">
    <property type="component" value="Unassembled WGS sequence"/>
</dbReference>